<dbReference type="Proteomes" id="UP000293583">
    <property type="component" value="Unassembled WGS sequence"/>
</dbReference>
<dbReference type="InterPro" id="IPR014917">
    <property type="entry name" value="DUF1800"/>
</dbReference>
<organism evidence="1 2">
    <name type="scientific">Aquirufa antheringensis</name>
    <dbReference type="NCBI Taxonomy" id="2516559"/>
    <lineage>
        <taxon>Bacteria</taxon>
        <taxon>Pseudomonadati</taxon>
        <taxon>Bacteroidota</taxon>
        <taxon>Cytophagia</taxon>
        <taxon>Cytophagales</taxon>
        <taxon>Flectobacillaceae</taxon>
        <taxon>Aquirufa</taxon>
    </lineage>
</organism>
<reference evidence="1 2" key="1">
    <citation type="submission" date="2019-02" db="EMBL/GenBank/DDBJ databases">
        <title>Genome of a new Bacteroidetes strain.</title>
        <authorList>
            <person name="Pitt A."/>
        </authorList>
    </citation>
    <scope>NUCLEOTIDE SEQUENCE [LARGE SCALE GENOMIC DNA]</scope>
    <source>
        <strain evidence="1 2">103A-SOEBACH</strain>
    </source>
</reference>
<evidence type="ECO:0000313" key="1">
    <source>
        <dbReference type="EMBL" id="TBH74568.1"/>
    </source>
</evidence>
<gene>
    <name evidence="1" type="ORF">EWU20_05340</name>
</gene>
<name>A0A4Q9BH39_9BACT</name>
<dbReference type="Pfam" id="PF08811">
    <property type="entry name" value="DUF1800"/>
    <property type="match status" value="1"/>
</dbReference>
<keyword evidence="2" id="KW-1185">Reference proteome</keyword>
<comment type="caution">
    <text evidence="1">The sequence shown here is derived from an EMBL/GenBank/DDBJ whole genome shotgun (WGS) entry which is preliminary data.</text>
</comment>
<dbReference type="EMBL" id="SEWY01000002">
    <property type="protein sequence ID" value="TBH74568.1"/>
    <property type="molecule type" value="Genomic_DNA"/>
</dbReference>
<accession>A0A4Q9BH39</accession>
<protein>
    <submittedName>
        <fullName evidence="1">DUF1800 domain-containing protein</fullName>
    </submittedName>
</protein>
<dbReference type="AlphaFoldDB" id="A0A4Q9BH39"/>
<sequence>MAAWNSTHVRHLVARTLFGYSKNDVSVAMSYGSFSELLDAALLQEIPAPAAPNAWVNTPPAASQVTSNEVGTWYREFNYWWFKLMYKEGLNMQEKMVLFLHNHFANERDKVQYPQNMYAQNALFRKYAFGNFKQLVKEISIDPAMLIYLDGNNSRGSVPNENYARELLELFTMGIGNYSEADVKQAAKVLSGWQVSGLKANFVAGRWYTESSVTVLGKTAKFDINSLVDHIFDQKATAEFLCRKLYKEFVYYKPNEAFVLQMAAVLRANNYEIKPLLKFLFSSEEFFTPAYLGSKIKNPTELMVGACKLLELPTPDYINMYELSKVLQMQLFQPPDVAGWPGQREWISSTTYSYRGGFSDSLITGKRYNGVAVSGKLVPVPYAQTFLNSENAVEFVDDVLALFLQFPVTAKKKAFLLETLLGGTIVKNWSTYTPGANVNLQQFFKAVMRLPEFQLC</sequence>
<proteinExistence type="predicted"/>
<evidence type="ECO:0000313" key="2">
    <source>
        <dbReference type="Proteomes" id="UP000293583"/>
    </source>
</evidence>
<dbReference type="RefSeq" id="WP_130923004.1">
    <property type="nucleotide sequence ID" value="NZ_JAANOM010000001.1"/>
</dbReference>
<dbReference type="OrthoDB" id="9772295at2"/>